<dbReference type="Proteomes" id="UP001642540">
    <property type="component" value="Unassembled WGS sequence"/>
</dbReference>
<comment type="caution">
    <text evidence="11">The sequence shown here is derived from an EMBL/GenBank/DDBJ whole genome shotgun (WGS) entry which is preliminary data.</text>
</comment>
<protein>
    <recommendedName>
        <fullName evidence="1">RNA helicase</fullName>
        <ecNumber evidence="1">3.6.4.13</ecNumber>
    </recommendedName>
</protein>
<dbReference type="EC" id="3.6.4.13" evidence="1"/>
<dbReference type="SUPFAM" id="SSF52540">
    <property type="entry name" value="P-loop containing nucleoside triphosphate hydrolases"/>
    <property type="match status" value="1"/>
</dbReference>
<dbReference type="SMART" id="SM00487">
    <property type="entry name" value="DEXDc"/>
    <property type="match status" value="1"/>
</dbReference>
<evidence type="ECO:0000259" key="9">
    <source>
        <dbReference type="PROSITE" id="PS51194"/>
    </source>
</evidence>
<dbReference type="InterPro" id="IPR014001">
    <property type="entry name" value="Helicase_ATP-bd"/>
</dbReference>
<dbReference type="PANTHER" id="PTHR47960">
    <property type="entry name" value="DEAD-BOX ATP-DEPENDENT RNA HELICASE 50"/>
    <property type="match status" value="1"/>
</dbReference>
<feature type="domain" description="DEAD-box RNA helicase Q" evidence="10">
    <location>
        <begin position="195"/>
        <end position="223"/>
    </location>
</feature>
<dbReference type="InterPro" id="IPR027417">
    <property type="entry name" value="P-loop_NTPase"/>
</dbReference>
<sequence length="629" mass="71309">MSSLMLMTGKQRLSQVGTCICLSFQSVRRPAFSRTPKAALREISTGEALAQFARRRKIPTLTGENTDHQQLLLGQSQLAESKLLDLQRRKEEREMITVPLHLERRLALKLEKDNTKVAIRQKIIDSSREGRKSQITIHCKRPEFNHYVGQSYSTKKDTPLASGAWRNRKSTGDFFTLYPGFKRQAPFYMTGAEAMTFKDLGINEAVCNNLKSLGIDTPTHIQVFGIPQILKGKQTAVAAETGCGKTLVYLLPIIMQTLEDRRYKVRPKPGHPTSIILVPSRELADQVYQVATNLTYNLDISVKLLQGGSLGSKMKNPPKTQGVDILIATTNALKVLTSAGVYGTSKLLHVVLDEADTLLDDSFFPELVAPFLNRLPFDDLQRQLQLTLVSATMPKNLESTLKEVIKIDNLYSCTTPGLHHLMPHVPQTFLRMGKSKKVDKIKEIVAKDFKNKVPVMIFCNKHETCDWLSRYLNEEGFDCVSAHGRMPLKYRLGRIEAYQRGEINILISTDLASRGIDTIRTQHVINYEFPLFIADYIHRCGRTGRVGSEKQCRVTNFISRMGEVNAVNEIEHSVRKEKVLPHVDANIKKLYGTWYGEYKEIEPINDENDKQETSEEKELDEMERSQQSQ</sequence>
<dbReference type="Pfam" id="PF00271">
    <property type="entry name" value="Helicase_C"/>
    <property type="match status" value="1"/>
</dbReference>
<evidence type="ECO:0000256" key="2">
    <source>
        <dbReference type="ARBA" id="ARBA00022741"/>
    </source>
</evidence>
<dbReference type="CDD" id="cd18787">
    <property type="entry name" value="SF2_C_DEAD"/>
    <property type="match status" value="1"/>
</dbReference>
<feature type="domain" description="Helicase C-terminal" evidence="9">
    <location>
        <begin position="437"/>
        <end position="591"/>
    </location>
</feature>
<feature type="domain" description="Helicase ATP-binding" evidence="8">
    <location>
        <begin position="226"/>
        <end position="411"/>
    </location>
</feature>
<keyword evidence="2" id="KW-0547">Nucleotide-binding</keyword>
<dbReference type="InterPro" id="IPR001650">
    <property type="entry name" value="Helicase_C-like"/>
</dbReference>
<evidence type="ECO:0000256" key="6">
    <source>
        <dbReference type="PROSITE-ProRule" id="PRU00552"/>
    </source>
</evidence>
<feature type="region of interest" description="Disordered" evidence="7">
    <location>
        <begin position="603"/>
        <end position="629"/>
    </location>
</feature>
<dbReference type="InterPro" id="IPR014014">
    <property type="entry name" value="RNA_helicase_DEAD_Q_motif"/>
</dbReference>
<dbReference type="EMBL" id="CAXLJM020000046">
    <property type="protein sequence ID" value="CAL8111469.1"/>
    <property type="molecule type" value="Genomic_DNA"/>
</dbReference>
<evidence type="ECO:0000259" key="8">
    <source>
        <dbReference type="PROSITE" id="PS51192"/>
    </source>
</evidence>
<keyword evidence="3" id="KW-0378">Hydrolase</keyword>
<feature type="compositionally biased region" description="Basic and acidic residues" evidence="7">
    <location>
        <begin position="603"/>
        <end position="616"/>
    </location>
</feature>
<evidence type="ECO:0000259" key="10">
    <source>
        <dbReference type="PROSITE" id="PS51195"/>
    </source>
</evidence>
<name>A0ABP1QW31_9HEXA</name>
<dbReference type="Pfam" id="PF00270">
    <property type="entry name" value="DEAD"/>
    <property type="match status" value="1"/>
</dbReference>
<feature type="short sequence motif" description="Q motif" evidence="6">
    <location>
        <begin position="195"/>
        <end position="223"/>
    </location>
</feature>
<dbReference type="SMART" id="SM00490">
    <property type="entry name" value="HELICc"/>
    <property type="match status" value="1"/>
</dbReference>
<evidence type="ECO:0000256" key="7">
    <source>
        <dbReference type="SAM" id="MobiDB-lite"/>
    </source>
</evidence>
<reference evidence="11 12" key="1">
    <citation type="submission" date="2024-08" db="EMBL/GenBank/DDBJ databases">
        <authorList>
            <person name="Cucini C."/>
            <person name="Frati F."/>
        </authorList>
    </citation>
    <scope>NUCLEOTIDE SEQUENCE [LARGE SCALE GENOMIC DNA]</scope>
</reference>
<keyword evidence="4" id="KW-0347">Helicase</keyword>
<gene>
    <name evidence="11" type="ORF">ODALV1_LOCUS15065</name>
</gene>
<accession>A0ABP1QW31</accession>
<evidence type="ECO:0000313" key="12">
    <source>
        <dbReference type="Proteomes" id="UP001642540"/>
    </source>
</evidence>
<keyword evidence="5" id="KW-0067">ATP-binding</keyword>
<dbReference type="PROSITE" id="PS51194">
    <property type="entry name" value="HELICASE_CTER"/>
    <property type="match status" value="1"/>
</dbReference>
<evidence type="ECO:0000313" key="11">
    <source>
        <dbReference type="EMBL" id="CAL8111469.1"/>
    </source>
</evidence>
<keyword evidence="12" id="KW-1185">Reference proteome</keyword>
<proteinExistence type="predicted"/>
<dbReference type="InterPro" id="IPR011545">
    <property type="entry name" value="DEAD/DEAH_box_helicase_dom"/>
</dbReference>
<evidence type="ECO:0000256" key="3">
    <source>
        <dbReference type="ARBA" id="ARBA00022801"/>
    </source>
</evidence>
<organism evidence="11 12">
    <name type="scientific">Orchesella dallaii</name>
    <dbReference type="NCBI Taxonomy" id="48710"/>
    <lineage>
        <taxon>Eukaryota</taxon>
        <taxon>Metazoa</taxon>
        <taxon>Ecdysozoa</taxon>
        <taxon>Arthropoda</taxon>
        <taxon>Hexapoda</taxon>
        <taxon>Collembola</taxon>
        <taxon>Entomobryomorpha</taxon>
        <taxon>Entomobryoidea</taxon>
        <taxon>Orchesellidae</taxon>
        <taxon>Orchesellinae</taxon>
        <taxon>Orchesella</taxon>
    </lineage>
</organism>
<dbReference type="PROSITE" id="PS51192">
    <property type="entry name" value="HELICASE_ATP_BIND_1"/>
    <property type="match status" value="1"/>
</dbReference>
<evidence type="ECO:0000256" key="5">
    <source>
        <dbReference type="ARBA" id="ARBA00022840"/>
    </source>
</evidence>
<evidence type="ECO:0000256" key="1">
    <source>
        <dbReference type="ARBA" id="ARBA00012552"/>
    </source>
</evidence>
<evidence type="ECO:0000256" key="4">
    <source>
        <dbReference type="ARBA" id="ARBA00022806"/>
    </source>
</evidence>
<dbReference type="PROSITE" id="PS51195">
    <property type="entry name" value="Q_MOTIF"/>
    <property type="match status" value="1"/>
</dbReference>
<dbReference type="Gene3D" id="3.40.50.300">
    <property type="entry name" value="P-loop containing nucleotide triphosphate hydrolases"/>
    <property type="match status" value="2"/>
</dbReference>